<organism evidence="2 3">
    <name type="scientific">Mikania micrantha</name>
    <name type="common">bitter vine</name>
    <dbReference type="NCBI Taxonomy" id="192012"/>
    <lineage>
        <taxon>Eukaryota</taxon>
        <taxon>Viridiplantae</taxon>
        <taxon>Streptophyta</taxon>
        <taxon>Embryophyta</taxon>
        <taxon>Tracheophyta</taxon>
        <taxon>Spermatophyta</taxon>
        <taxon>Magnoliopsida</taxon>
        <taxon>eudicotyledons</taxon>
        <taxon>Gunneridae</taxon>
        <taxon>Pentapetalae</taxon>
        <taxon>asterids</taxon>
        <taxon>campanulids</taxon>
        <taxon>Asterales</taxon>
        <taxon>Asteraceae</taxon>
        <taxon>Asteroideae</taxon>
        <taxon>Heliantheae alliance</taxon>
        <taxon>Eupatorieae</taxon>
        <taxon>Mikania</taxon>
    </lineage>
</organism>
<keyword evidence="3" id="KW-1185">Reference proteome</keyword>
<dbReference type="Proteomes" id="UP000326396">
    <property type="component" value="Linkage Group LG11"/>
</dbReference>
<evidence type="ECO:0000313" key="2">
    <source>
        <dbReference type="EMBL" id="KAD6795738.1"/>
    </source>
</evidence>
<name>A0A5N6PPA7_9ASTR</name>
<dbReference type="GO" id="GO:0030674">
    <property type="term" value="F:protein-macromolecule adaptor activity"/>
    <property type="evidence" value="ECO:0007669"/>
    <property type="project" value="TreeGrafter"/>
</dbReference>
<dbReference type="GO" id="GO:0045046">
    <property type="term" value="P:protein import into peroxisome membrane"/>
    <property type="evidence" value="ECO:0007669"/>
    <property type="project" value="TreeGrafter"/>
</dbReference>
<feature type="compositionally biased region" description="Basic and acidic residues" evidence="1">
    <location>
        <begin position="155"/>
        <end position="172"/>
    </location>
</feature>
<dbReference type="PANTHER" id="PTHR28080:SF1">
    <property type="entry name" value="PEROXISOMAL BIOGENESIS FACTOR 3"/>
    <property type="match status" value="1"/>
</dbReference>
<proteinExistence type="predicted"/>
<protein>
    <submittedName>
        <fullName evidence="2">Uncharacterized protein</fullName>
    </submittedName>
</protein>
<comment type="caution">
    <text evidence="2">The sequence shown here is derived from an EMBL/GenBank/DDBJ whole genome shotgun (WGS) entry which is preliminary data.</text>
</comment>
<gene>
    <name evidence="2" type="ORF">E3N88_06634</name>
</gene>
<evidence type="ECO:0000313" key="3">
    <source>
        <dbReference type="Proteomes" id="UP000326396"/>
    </source>
</evidence>
<dbReference type="GO" id="GO:0005778">
    <property type="term" value="C:peroxisomal membrane"/>
    <property type="evidence" value="ECO:0007669"/>
    <property type="project" value="InterPro"/>
</dbReference>
<evidence type="ECO:0000256" key="1">
    <source>
        <dbReference type="SAM" id="MobiDB-lite"/>
    </source>
</evidence>
<dbReference type="InterPro" id="IPR006966">
    <property type="entry name" value="Peroxin-3"/>
</dbReference>
<accession>A0A5N6PPA7</accession>
<dbReference type="OrthoDB" id="45930at2759"/>
<dbReference type="AlphaFoldDB" id="A0A5N6PPA7"/>
<dbReference type="PANTHER" id="PTHR28080">
    <property type="entry name" value="PEROXISOMAL BIOGENESIS FACTOR 3"/>
    <property type="match status" value="1"/>
</dbReference>
<reference evidence="2 3" key="1">
    <citation type="submission" date="2019-05" db="EMBL/GenBank/DDBJ databases">
        <title>Mikania micrantha, genome provides insights into the molecular mechanism of rapid growth.</title>
        <authorList>
            <person name="Liu B."/>
        </authorList>
    </citation>
    <scope>NUCLEOTIDE SEQUENCE [LARGE SCALE GENOMIC DNA]</scope>
    <source>
        <strain evidence="2">NLD-2019</strain>
        <tissue evidence="2">Leaf</tissue>
    </source>
</reference>
<feature type="region of interest" description="Disordered" evidence="1">
    <location>
        <begin position="153"/>
        <end position="172"/>
    </location>
</feature>
<dbReference type="EMBL" id="SZYD01000003">
    <property type="protein sequence ID" value="KAD6795738.1"/>
    <property type="molecule type" value="Genomic_DNA"/>
</dbReference>
<sequence length="353" mass="40304">MSSTTQQPPPATSPQSTAYFLTLMPIGPVALTRDALRVAIMSTWETTSFLGPRSVNRSFLAPVQKPNTKELPTLSLKHAGYATSYWNFIIPQLMQPWYIVTMLVSSTFQKTLFNINVPNTSSLTFTLCAKRLQEDRSDLCWCLKLLETGGQVPGEGERGMEERREKEGGNVKDPAYHDLSRSYRFAVHNRPDRHWIAIRKQLTDIFNSIGLNETIMQILNMFMSMGRPHHWVNYLMPEDARFNKSEESSATPNVSDVTKLNQLMMETWTVLSSYEFGNILEMSLRKVVDGVMEDMKLQFGDENLPLAKLLPRVAQISPLLLEEPSRNKFIEIIRNIPQVDVFFTLLYTNMPTS</sequence>